<dbReference type="InterPro" id="IPR012935">
    <property type="entry name" value="NuBaID_N"/>
</dbReference>
<dbReference type="AlphaFoldDB" id="A0A835LDC8"/>
<reference evidence="4 5" key="1">
    <citation type="submission" date="2020-10" db="EMBL/GenBank/DDBJ databases">
        <title>The Coptis chinensis genome and diversification of protoberbering-type alkaloids.</title>
        <authorList>
            <person name="Wang B."/>
            <person name="Shu S."/>
            <person name="Song C."/>
            <person name="Liu Y."/>
        </authorList>
    </citation>
    <scope>NUCLEOTIDE SEQUENCE [LARGE SCALE GENOMIC DNA]</scope>
    <source>
        <strain evidence="4">HL-2020</strain>
        <tissue evidence="4">Leaf</tissue>
    </source>
</reference>
<dbReference type="EMBL" id="JADFTS010000008">
    <property type="protein sequence ID" value="KAF9591338.1"/>
    <property type="molecule type" value="Genomic_DNA"/>
</dbReference>
<dbReference type="GO" id="GO:0005634">
    <property type="term" value="C:nucleus"/>
    <property type="evidence" value="ECO:0007669"/>
    <property type="project" value="UniProtKB-SubCell"/>
</dbReference>
<evidence type="ECO:0000313" key="5">
    <source>
        <dbReference type="Proteomes" id="UP000631114"/>
    </source>
</evidence>
<accession>A0A835LDC8</accession>
<dbReference type="Proteomes" id="UP000631114">
    <property type="component" value="Unassembled WGS sequence"/>
</dbReference>
<dbReference type="Pfam" id="PF07967">
    <property type="entry name" value="zf-C3HC"/>
    <property type="match status" value="1"/>
</dbReference>
<dbReference type="PANTHER" id="PTHR15835">
    <property type="entry name" value="NUCLEAR-INTERACTING PARTNER OF ALK"/>
    <property type="match status" value="1"/>
</dbReference>
<keyword evidence="2" id="KW-0539">Nucleus</keyword>
<name>A0A835LDC8_9MAGN</name>
<evidence type="ECO:0000256" key="1">
    <source>
        <dbReference type="ARBA" id="ARBA00004123"/>
    </source>
</evidence>
<dbReference type="PANTHER" id="PTHR15835:SF16">
    <property type="entry name" value="F20D23.9 PROTEIN"/>
    <property type="match status" value="1"/>
</dbReference>
<protein>
    <recommendedName>
        <fullName evidence="3">C3HC-type domain-containing protein</fullName>
    </recommendedName>
</protein>
<gene>
    <name evidence="4" type="ORF">IFM89_003961</name>
</gene>
<comment type="caution">
    <text evidence="4">The sequence shown here is derived from an EMBL/GenBank/DDBJ whole genome shotgun (WGS) entry which is preliminary data.</text>
</comment>
<evidence type="ECO:0000259" key="3">
    <source>
        <dbReference type="Pfam" id="PF07967"/>
    </source>
</evidence>
<evidence type="ECO:0000256" key="2">
    <source>
        <dbReference type="ARBA" id="ARBA00023242"/>
    </source>
</evidence>
<dbReference type="OrthoDB" id="614844at2759"/>
<organism evidence="4 5">
    <name type="scientific">Coptis chinensis</name>
    <dbReference type="NCBI Taxonomy" id="261450"/>
    <lineage>
        <taxon>Eukaryota</taxon>
        <taxon>Viridiplantae</taxon>
        <taxon>Streptophyta</taxon>
        <taxon>Embryophyta</taxon>
        <taxon>Tracheophyta</taxon>
        <taxon>Spermatophyta</taxon>
        <taxon>Magnoliopsida</taxon>
        <taxon>Ranunculales</taxon>
        <taxon>Ranunculaceae</taxon>
        <taxon>Coptidoideae</taxon>
        <taxon>Coptis</taxon>
    </lineage>
</organism>
<keyword evidence="5" id="KW-1185">Reference proteome</keyword>
<feature type="domain" description="C3HC-type" evidence="3">
    <location>
        <begin position="177"/>
        <end position="233"/>
    </location>
</feature>
<proteinExistence type="predicted"/>
<sequence length="374" mass="41365">MNNEQIAAERDRVRNRARARRLSLSGVENLRKLANIPSIRYNSSNLTFTWTTTCQHVSPSIDNMVGKDHTLQSILRSETDTQLSSKCTNTLTSDHSGQHVHDSIYYEFSKDATPSLGLDQPSTLTTELQSISSEHQKGTNARTTDQFSWIASPLDYARRGWVSVDVDRISISSVLIQANNAGKAFAKQLNVAHGTSFPWRENSSAESLVQFPPTPPSALTRGFKDRSDGLLQFVSLSVIVASTIGLMRLSQSSQIDRLLAQSETLAGETGYIQGIYSCSLQEVRLVIDRTSSFESRGPSAHNRNIEGSGSIVDRPQLLLRAMVKGSLLEQQLAMALQSLVKHASVRKCGHGMQIDDPRPFRLGVIIRICSMDKY</sequence>
<dbReference type="GO" id="GO:0008270">
    <property type="term" value="F:zinc ion binding"/>
    <property type="evidence" value="ECO:0007669"/>
    <property type="project" value="InterPro"/>
</dbReference>
<evidence type="ECO:0000313" key="4">
    <source>
        <dbReference type="EMBL" id="KAF9591338.1"/>
    </source>
</evidence>
<comment type="subcellular location">
    <subcellularLocation>
        <location evidence="1">Nucleus</location>
    </subcellularLocation>
</comment>